<reference evidence="7 8" key="1">
    <citation type="journal article" date="2025" name="Microbiol. Resour. Announc.">
        <title>Draft genome sequences for Neonectria magnoliae and Neonectria punicea, canker pathogens of Liriodendron tulipifera and Acer saccharum in West Virginia.</title>
        <authorList>
            <person name="Petronek H.M."/>
            <person name="Kasson M.T."/>
            <person name="Metheny A.M."/>
            <person name="Stauder C.M."/>
            <person name="Lovett B."/>
            <person name="Lynch S.C."/>
            <person name="Garnas J.R."/>
            <person name="Kasson L.R."/>
            <person name="Stajich J.E."/>
        </authorList>
    </citation>
    <scope>NUCLEOTIDE SEQUENCE [LARGE SCALE GENOMIC DNA]</scope>
    <source>
        <strain evidence="7 8">NRRL 64653</strain>
    </source>
</reference>
<evidence type="ECO:0000256" key="1">
    <source>
        <dbReference type="ARBA" id="ARBA00001974"/>
    </source>
</evidence>
<keyword evidence="4" id="KW-0274">FAD</keyword>
<evidence type="ECO:0000259" key="6">
    <source>
        <dbReference type="Pfam" id="PF01266"/>
    </source>
</evidence>
<comment type="caution">
    <text evidence="7">The sequence shown here is derived from an EMBL/GenBank/DDBJ whole genome shotgun (WGS) entry which is preliminary data.</text>
</comment>
<sequence>MPRFLPEAEDGPVRTLANTAVEGDHFILAAGAWASSLAPCYGSTLSTAQAVGYMRLTEEELERYKELPIYINFSIGWFNFPPHRESRMLKMAIHDWGYTRSPGPEEKALPGAVISIPPLKAPRERANFVPVDGEKRLRQGLREVLPELADRPFERAALCWYTDTPTGDFIVDLHPDYKNLFIAGGGSGQ</sequence>
<dbReference type="PANTHER" id="PTHR10961">
    <property type="entry name" value="PEROXISOMAL SARCOSINE OXIDASE"/>
    <property type="match status" value="1"/>
</dbReference>
<evidence type="ECO:0000313" key="7">
    <source>
        <dbReference type="EMBL" id="KAK7414179.1"/>
    </source>
</evidence>
<keyword evidence="3" id="KW-0285">Flavoprotein</keyword>
<keyword evidence="5" id="KW-0560">Oxidoreductase</keyword>
<comment type="similarity">
    <text evidence="2">Belongs to the MSOX/MTOX family.</text>
</comment>
<evidence type="ECO:0000256" key="4">
    <source>
        <dbReference type="ARBA" id="ARBA00022827"/>
    </source>
</evidence>
<dbReference type="InterPro" id="IPR006076">
    <property type="entry name" value="FAD-dep_OxRdtase"/>
</dbReference>
<dbReference type="PANTHER" id="PTHR10961:SF45">
    <property type="entry name" value="FAD DEPENDENT OXIDOREDUCTASE DOMAIN-CONTAINING PROTEIN-RELATED"/>
    <property type="match status" value="1"/>
</dbReference>
<protein>
    <recommendedName>
        <fullName evidence="6">FAD dependent oxidoreductase domain-containing protein</fullName>
    </recommendedName>
</protein>
<dbReference type="InterPro" id="IPR036188">
    <property type="entry name" value="FAD/NAD-bd_sf"/>
</dbReference>
<dbReference type="SUPFAM" id="SSF54373">
    <property type="entry name" value="FAD-linked reductases, C-terminal domain"/>
    <property type="match status" value="1"/>
</dbReference>
<dbReference type="Pfam" id="PF01266">
    <property type="entry name" value="DAO"/>
    <property type="match status" value="1"/>
</dbReference>
<dbReference type="EMBL" id="JAZAVJ010000109">
    <property type="protein sequence ID" value="KAK7414179.1"/>
    <property type="molecule type" value="Genomic_DNA"/>
</dbReference>
<proteinExistence type="inferred from homology"/>
<accession>A0ABR1GZ97</accession>
<evidence type="ECO:0000256" key="2">
    <source>
        <dbReference type="ARBA" id="ARBA00010989"/>
    </source>
</evidence>
<organism evidence="7 8">
    <name type="scientific">Neonectria punicea</name>
    <dbReference type="NCBI Taxonomy" id="979145"/>
    <lineage>
        <taxon>Eukaryota</taxon>
        <taxon>Fungi</taxon>
        <taxon>Dikarya</taxon>
        <taxon>Ascomycota</taxon>
        <taxon>Pezizomycotina</taxon>
        <taxon>Sordariomycetes</taxon>
        <taxon>Hypocreomycetidae</taxon>
        <taxon>Hypocreales</taxon>
        <taxon>Nectriaceae</taxon>
        <taxon>Neonectria</taxon>
    </lineage>
</organism>
<comment type="cofactor">
    <cofactor evidence="1">
        <name>FAD</name>
        <dbReference type="ChEBI" id="CHEBI:57692"/>
    </cofactor>
</comment>
<gene>
    <name evidence="7" type="ORF">QQX98_006965</name>
</gene>
<keyword evidence="8" id="KW-1185">Reference proteome</keyword>
<dbReference type="InterPro" id="IPR045170">
    <property type="entry name" value="MTOX"/>
</dbReference>
<evidence type="ECO:0000256" key="3">
    <source>
        <dbReference type="ARBA" id="ARBA00022630"/>
    </source>
</evidence>
<name>A0ABR1GZ97_9HYPO</name>
<feature type="domain" description="FAD dependent oxidoreductase" evidence="6">
    <location>
        <begin position="13"/>
        <end position="188"/>
    </location>
</feature>
<evidence type="ECO:0000313" key="8">
    <source>
        <dbReference type="Proteomes" id="UP001498476"/>
    </source>
</evidence>
<dbReference type="Proteomes" id="UP001498476">
    <property type="component" value="Unassembled WGS sequence"/>
</dbReference>
<dbReference type="SUPFAM" id="SSF51905">
    <property type="entry name" value="FAD/NAD(P)-binding domain"/>
    <property type="match status" value="1"/>
</dbReference>
<dbReference type="Gene3D" id="3.30.9.10">
    <property type="entry name" value="D-Amino Acid Oxidase, subunit A, domain 2"/>
    <property type="match status" value="1"/>
</dbReference>
<evidence type="ECO:0000256" key="5">
    <source>
        <dbReference type="ARBA" id="ARBA00023002"/>
    </source>
</evidence>